<evidence type="ECO:0008006" key="3">
    <source>
        <dbReference type="Google" id="ProtNLM"/>
    </source>
</evidence>
<dbReference type="OrthoDB" id="9792397at2"/>
<evidence type="ECO:0000313" key="1">
    <source>
        <dbReference type="EMBL" id="TQV71364.1"/>
    </source>
</evidence>
<protein>
    <recommendedName>
        <fullName evidence="3">Cytoplasmic protein</fullName>
    </recommendedName>
</protein>
<dbReference type="Proteomes" id="UP000317839">
    <property type="component" value="Unassembled WGS sequence"/>
</dbReference>
<gene>
    <name evidence="1" type="ORF">FLL45_19605</name>
</gene>
<accession>A0A545T2C1</accession>
<organism evidence="1 2">
    <name type="scientific">Aliikangiella marina</name>
    <dbReference type="NCBI Taxonomy" id="1712262"/>
    <lineage>
        <taxon>Bacteria</taxon>
        <taxon>Pseudomonadati</taxon>
        <taxon>Pseudomonadota</taxon>
        <taxon>Gammaproteobacteria</taxon>
        <taxon>Oceanospirillales</taxon>
        <taxon>Pleioneaceae</taxon>
        <taxon>Aliikangiella</taxon>
    </lineage>
</organism>
<sequence>MSQELPEIKLDIDSLVKEEVITDQKIGSIRILTPVDAEGNQDTSRKVAYFGQTQVMTPAGPLPLNFELEAESLAGAIEMFGDAAQESMEKTMKEIQEYQREQASKIVVPGQGGGSQIQMP</sequence>
<keyword evidence="2" id="KW-1185">Reference proteome</keyword>
<dbReference type="EMBL" id="VIKR01000006">
    <property type="protein sequence ID" value="TQV71364.1"/>
    <property type="molecule type" value="Genomic_DNA"/>
</dbReference>
<dbReference type="AlphaFoldDB" id="A0A545T2C1"/>
<proteinExistence type="predicted"/>
<reference evidence="1 2" key="1">
    <citation type="submission" date="2019-06" db="EMBL/GenBank/DDBJ databases">
        <title>Draft genome of Aliikangiella marina GYP-15.</title>
        <authorList>
            <person name="Wang G."/>
        </authorList>
    </citation>
    <scope>NUCLEOTIDE SEQUENCE [LARGE SCALE GENOMIC DNA]</scope>
    <source>
        <strain evidence="1 2">GYP-15</strain>
    </source>
</reference>
<name>A0A545T2C1_9GAMM</name>
<comment type="caution">
    <text evidence="1">The sequence shown here is derived from an EMBL/GenBank/DDBJ whole genome shotgun (WGS) entry which is preliminary data.</text>
</comment>
<dbReference type="RefSeq" id="WP_142943763.1">
    <property type="nucleotide sequence ID" value="NZ_VIKR01000006.1"/>
</dbReference>
<evidence type="ECO:0000313" key="2">
    <source>
        <dbReference type="Proteomes" id="UP000317839"/>
    </source>
</evidence>